<dbReference type="EMBL" id="JAVDRP010000004">
    <property type="protein sequence ID" value="MDR6409284.1"/>
    <property type="molecule type" value="Genomic_DNA"/>
</dbReference>
<dbReference type="Proteomes" id="UP000184395">
    <property type="component" value="Unassembled WGS sequence"/>
</dbReference>
<evidence type="ECO:0000313" key="2">
    <source>
        <dbReference type="EMBL" id="MDR6409284.1"/>
    </source>
</evidence>
<proteinExistence type="predicted"/>
<dbReference type="OrthoDB" id="9032567at2"/>
<feature type="region of interest" description="Disordered" evidence="1">
    <location>
        <begin position="1"/>
        <end position="67"/>
    </location>
</feature>
<dbReference type="Gene3D" id="1.10.1470.10">
    <property type="entry name" value="YjbJ"/>
    <property type="match status" value="1"/>
</dbReference>
<gene>
    <name evidence="2" type="ORF">J2804_002688</name>
    <name evidence="3" type="ORF">SAMN05192548_1008198</name>
</gene>
<protein>
    <submittedName>
        <fullName evidence="2">Uncharacterized protein YjbJ (UPF0337 family)</fullName>
    </submittedName>
</protein>
<sequence length="67" mass="7153">MSSDQSKGIAEQLKGLVNKGLGAVTGNEDRKVEGDVQIMNGANRKDLGDQKENIRKGKTDPGNPTNE</sequence>
<keyword evidence="5" id="KW-1185">Reference proteome</keyword>
<dbReference type="AlphaFoldDB" id="A0A1M6MXP8"/>
<organism evidence="3 4">
    <name type="scientific">Paraburkholderia terricola</name>
    <dbReference type="NCBI Taxonomy" id="169427"/>
    <lineage>
        <taxon>Bacteria</taxon>
        <taxon>Pseudomonadati</taxon>
        <taxon>Pseudomonadota</taxon>
        <taxon>Betaproteobacteria</taxon>
        <taxon>Burkholderiales</taxon>
        <taxon>Burkholderiaceae</taxon>
        <taxon>Paraburkholderia</taxon>
    </lineage>
</organism>
<dbReference type="RefSeq" id="WP_073428467.1">
    <property type="nucleotide sequence ID" value="NZ_CADFGY010000010.1"/>
</dbReference>
<feature type="compositionally biased region" description="Basic and acidic residues" evidence="1">
    <location>
        <begin position="43"/>
        <end position="59"/>
    </location>
</feature>
<name>A0A1M6MXP8_9BURK</name>
<evidence type="ECO:0000313" key="3">
    <source>
        <dbReference type="EMBL" id="SHJ88291.1"/>
    </source>
</evidence>
<reference evidence="3 4" key="1">
    <citation type="submission" date="2016-11" db="EMBL/GenBank/DDBJ databases">
        <authorList>
            <person name="Jaros S."/>
            <person name="Januszkiewicz K."/>
            <person name="Wedrychowicz H."/>
        </authorList>
    </citation>
    <scope>NUCLEOTIDE SEQUENCE [LARGE SCALE GENOMIC DNA]</scope>
    <source>
        <strain evidence="3 4">LMG 20594</strain>
    </source>
</reference>
<dbReference type="SUPFAM" id="SSF69047">
    <property type="entry name" value="Hypothetical protein YjbJ"/>
    <property type="match status" value="1"/>
</dbReference>
<dbReference type="Proteomes" id="UP001264340">
    <property type="component" value="Unassembled WGS sequence"/>
</dbReference>
<dbReference type="KEGG" id="pts:CUJ90_30230"/>
<dbReference type="EMBL" id="FRAB01000008">
    <property type="protein sequence ID" value="SHJ88291.1"/>
    <property type="molecule type" value="Genomic_DNA"/>
</dbReference>
<reference evidence="2 5" key="2">
    <citation type="submission" date="2023-07" db="EMBL/GenBank/DDBJ databases">
        <title>Sorghum-associated microbial communities from plants grown in Nebraska, USA.</title>
        <authorList>
            <person name="Schachtman D."/>
        </authorList>
    </citation>
    <scope>NUCLEOTIDE SEQUENCE [LARGE SCALE GENOMIC DNA]</scope>
    <source>
        <strain evidence="2 5">DS1316</strain>
    </source>
</reference>
<evidence type="ECO:0000256" key="1">
    <source>
        <dbReference type="SAM" id="MobiDB-lite"/>
    </source>
</evidence>
<evidence type="ECO:0000313" key="4">
    <source>
        <dbReference type="Proteomes" id="UP000184395"/>
    </source>
</evidence>
<evidence type="ECO:0000313" key="5">
    <source>
        <dbReference type="Proteomes" id="UP001264340"/>
    </source>
</evidence>
<dbReference type="InterPro" id="IPR036629">
    <property type="entry name" value="YjbJ_sf"/>
</dbReference>
<dbReference type="STRING" id="169427.SAMN05192548_1008198"/>
<accession>A0A1M6MXP8</accession>
<dbReference type="GeneID" id="301982376"/>